<reference evidence="10 11" key="1">
    <citation type="submission" date="2024-04" db="EMBL/GenBank/DDBJ databases">
        <authorList>
            <consortium name="Genoscope - CEA"/>
            <person name="William W."/>
        </authorList>
    </citation>
    <scope>NUCLEOTIDE SEQUENCE [LARGE SCALE GENOMIC DNA]</scope>
</reference>
<dbReference type="GO" id="GO:0016925">
    <property type="term" value="P:protein sumoylation"/>
    <property type="evidence" value="ECO:0007669"/>
    <property type="project" value="TreeGrafter"/>
</dbReference>
<comment type="subunit">
    <text evidence="6">Heterodimer of SAE1 and UBA2/SAE2. The heterodimer corresponds to the two domains that are encoded on a single polypeptide chain in ubiquitin-activating enzyme E1. Interacts with UBE2I.</text>
</comment>
<organism evidence="10 11">
    <name type="scientific">Lymnaea stagnalis</name>
    <name type="common">Great pond snail</name>
    <name type="synonym">Helix stagnalis</name>
    <dbReference type="NCBI Taxonomy" id="6523"/>
    <lineage>
        <taxon>Eukaryota</taxon>
        <taxon>Metazoa</taxon>
        <taxon>Spiralia</taxon>
        <taxon>Lophotrochozoa</taxon>
        <taxon>Mollusca</taxon>
        <taxon>Gastropoda</taxon>
        <taxon>Heterobranchia</taxon>
        <taxon>Euthyneura</taxon>
        <taxon>Panpulmonata</taxon>
        <taxon>Hygrophila</taxon>
        <taxon>Lymnaeoidea</taxon>
        <taxon>Lymnaeidae</taxon>
        <taxon>Lymnaea</taxon>
    </lineage>
</organism>
<evidence type="ECO:0000256" key="5">
    <source>
        <dbReference type="ARBA" id="ARBA00023242"/>
    </source>
</evidence>
<gene>
    <name evidence="10" type="ORF">GSLYS_00012379001</name>
</gene>
<protein>
    <recommendedName>
        <fullName evidence="7">SUMO-activating enzyme subunit 1</fullName>
    </recommendedName>
    <alternativeName>
        <fullName evidence="8">Ubiquitin-like 1-activating enzyme E1A</fullName>
    </alternativeName>
</protein>
<evidence type="ECO:0000256" key="7">
    <source>
        <dbReference type="ARBA" id="ARBA00044187"/>
    </source>
</evidence>
<dbReference type="SUPFAM" id="SSF69572">
    <property type="entry name" value="Activating enzymes of the ubiquitin-like proteins"/>
    <property type="match status" value="1"/>
</dbReference>
<dbReference type="InterPro" id="IPR035985">
    <property type="entry name" value="Ubiquitin-activating_enz"/>
</dbReference>
<evidence type="ECO:0000256" key="1">
    <source>
        <dbReference type="ARBA" id="ARBA00004123"/>
    </source>
</evidence>
<comment type="caution">
    <text evidence="10">The sequence shown here is derived from an EMBL/GenBank/DDBJ whole genome shotgun (WGS) entry which is preliminary data.</text>
</comment>
<proteinExistence type="inferred from homology"/>
<dbReference type="PRINTS" id="PR01849">
    <property type="entry name" value="UBIQUITINACT"/>
</dbReference>
<keyword evidence="11" id="KW-1185">Reference proteome</keyword>
<evidence type="ECO:0000256" key="4">
    <source>
        <dbReference type="ARBA" id="ARBA00022786"/>
    </source>
</evidence>
<dbReference type="CDD" id="cd01492">
    <property type="entry name" value="Aos1_SUMO"/>
    <property type="match status" value="1"/>
</dbReference>
<evidence type="ECO:0000256" key="3">
    <source>
        <dbReference type="ARBA" id="ARBA00005673"/>
    </source>
</evidence>
<dbReference type="PANTHER" id="PTHR10953:SF162">
    <property type="entry name" value="SUMO-ACTIVATING ENZYME SUBUNIT 1"/>
    <property type="match status" value="1"/>
</dbReference>
<dbReference type="AlphaFoldDB" id="A0AAV2I0I4"/>
<dbReference type="FunFam" id="3.40.50.720:FF:000744">
    <property type="entry name" value="Smt3 activating enzyme 1"/>
    <property type="match status" value="1"/>
</dbReference>
<dbReference type="InterPro" id="IPR000011">
    <property type="entry name" value="UBQ/SUMO-activ_enz_E1-like"/>
</dbReference>
<evidence type="ECO:0000313" key="10">
    <source>
        <dbReference type="EMBL" id="CAL1538558.1"/>
    </source>
</evidence>
<name>A0AAV2I0I4_LYMST</name>
<evidence type="ECO:0000256" key="8">
    <source>
        <dbReference type="ARBA" id="ARBA00044354"/>
    </source>
</evidence>
<evidence type="ECO:0000256" key="6">
    <source>
        <dbReference type="ARBA" id="ARBA00026003"/>
    </source>
</evidence>
<dbReference type="Gene3D" id="3.40.50.720">
    <property type="entry name" value="NAD(P)-binding Rossmann-like Domain"/>
    <property type="match status" value="1"/>
</dbReference>
<feature type="domain" description="THIF-type NAD/FAD binding fold" evidence="9">
    <location>
        <begin position="19"/>
        <end position="336"/>
    </location>
</feature>
<comment type="similarity">
    <text evidence="3">Belongs to the ubiquitin-activating E1 family.</text>
</comment>
<dbReference type="PANTHER" id="PTHR10953">
    <property type="entry name" value="UBIQUITIN-ACTIVATING ENZYME E1"/>
    <property type="match status" value="1"/>
</dbReference>
<sequence length="340" mass="38322">MDSSESTMDTITQDEAELYDRQIRLWGLDAQRRLRAATVLLIGMKGLGAEVAKNIILSGIKAITLMDPNNIDDEDKMSQFFVSSAAPGQNRAEASVPQARLLNPMVTVTSDTSDPSEKDDNFFLQFDVICVTCSPTSLQCRLDKLCFENKIKFFSGDVFGFYGFTFADLGLHEYLHEEVKMKKPKEGEDNSKQTEETISTKEKIVFTRLEDELKFDWSADTPEMKRKLRQTPSAFFITRVYEEFLEQHGRRPHLKTIEADTKELQNLRIQLLNKLGVPAKVVPEDFFQCGFGELSPVCAIVGGVLAQEVIKAVSQKDAPLNNFFLYNGVNDDGFEAKISL</sequence>
<dbReference type="InterPro" id="IPR000594">
    <property type="entry name" value="ThiF_NAD_FAD-bd"/>
</dbReference>
<evidence type="ECO:0000256" key="2">
    <source>
        <dbReference type="ARBA" id="ARBA00004718"/>
    </source>
</evidence>
<comment type="subcellular location">
    <subcellularLocation>
        <location evidence="1">Nucleus</location>
    </subcellularLocation>
</comment>
<comment type="pathway">
    <text evidence="2">Protein modification; protein sumoylation.</text>
</comment>
<dbReference type="InterPro" id="IPR045886">
    <property type="entry name" value="ThiF/MoeB/HesA"/>
</dbReference>
<dbReference type="Proteomes" id="UP001497497">
    <property type="component" value="Unassembled WGS sequence"/>
</dbReference>
<keyword evidence="5" id="KW-0539">Nucleus</keyword>
<evidence type="ECO:0000259" key="9">
    <source>
        <dbReference type="Pfam" id="PF00899"/>
    </source>
</evidence>
<accession>A0AAV2I0I4</accession>
<dbReference type="EMBL" id="CAXITT010000303">
    <property type="protein sequence ID" value="CAL1538558.1"/>
    <property type="molecule type" value="Genomic_DNA"/>
</dbReference>
<dbReference type="GO" id="GO:0019948">
    <property type="term" value="F:SUMO activating enzyme activity"/>
    <property type="evidence" value="ECO:0007669"/>
    <property type="project" value="TreeGrafter"/>
</dbReference>
<dbReference type="Pfam" id="PF00899">
    <property type="entry name" value="ThiF"/>
    <property type="match status" value="1"/>
</dbReference>
<dbReference type="GO" id="GO:0031510">
    <property type="term" value="C:SUMO activating enzyme complex"/>
    <property type="evidence" value="ECO:0007669"/>
    <property type="project" value="TreeGrafter"/>
</dbReference>
<dbReference type="GO" id="GO:0005737">
    <property type="term" value="C:cytoplasm"/>
    <property type="evidence" value="ECO:0007669"/>
    <property type="project" value="TreeGrafter"/>
</dbReference>
<keyword evidence="4" id="KW-0833">Ubl conjugation pathway</keyword>
<evidence type="ECO:0000313" key="11">
    <source>
        <dbReference type="Proteomes" id="UP001497497"/>
    </source>
</evidence>